<dbReference type="EC" id="3.4.21.-" evidence="3"/>
<reference evidence="4" key="1">
    <citation type="journal article" date="2019" name="Int. J. Syst. Evol. Microbiol.">
        <title>The Global Catalogue of Microorganisms (GCM) 10K type strain sequencing project: providing services to taxonomists for standard genome sequencing and annotation.</title>
        <authorList>
            <consortium name="The Broad Institute Genomics Platform"/>
            <consortium name="The Broad Institute Genome Sequencing Center for Infectious Disease"/>
            <person name="Wu L."/>
            <person name="Ma J."/>
        </authorList>
    </citation>
    <scope>NUCLEOTIDE SEQUENCE [LARGE SCALE GENOMIC DNA]</scope>
    <source>
        <strain evidence="4">CGMCC 1.13681</strain>
    </source>
</reference>
<comment type="caution">
    <text evidence="3">The sequence shown here is derived from an EMBL/GenBank/DDBJ whole genome shotgun (WGS) entry which is preliminary data.</text>
</comment>
<name>A0ABW2GLZ3_9ACTN</name>
<evidence type="ECO:0000256" key="1">
    <source>
        <dbReference type="ARBA" id="ARBA00022729"/>
    </source>
</evidence>
<dbReference type="GO" id="GO:0016787">
    <property type="term" value="F:hydrolase activity"/>
    <property type="evidence" value="ECO:0007669"/>
    <property type="project" value="UniProtKB-KW"/>
</dbReference>
<gene>
    <name evidence="3" type="ORF">ACFQLX_22875</name>
</gene>
<dbReference type="Proteomes" id="UP001596413">
    <property type="component" value="Unassembled WGS sequence"/>
</dbReference>
<accession>A0ABW2GLZ3</accession>
<dbReference type="InterPro" id="IPR009003">
    <property type="entry name" value="Peptidase_S1_PA"/>
</dbReference>
<keyword evidence="4" id="KW-1185">Reference proteome</keyword>
<feature type="signal peptide" evidence="2">
    <location>
        <begin position="1"/>
        <end position="22"/>
    </location>
</feature>
<protein>
    <submittedName>
        <fullName evidence="3">Trypsin-like serine peptidase</fullName>
        <ecNumber evidence="3">3.4.21.-</ecNumber>
    </submittedName>
</protein>
<evidence type="ECO:0000313" key="3">
    <source>
        <dbReference type="EMBL" id="MFC7220976.1"/>
    </source>
</evidence>
<keyword evidence="3" id="KW-0378">Hydrolase</keyword>
<dbReference type="EMBL" id="JBHSZO010000046">
    <property type="protein sequence ID" value="MFC7220976.1"/>
    <property type="molecule type" value="Genomic_DNA"/>
</dbReference>
<sequence length="303" mass="31895">MIMTLPALAAVAAALLPGTSPQTPQAPHDPGVPLPRAGTPAATAAYWTSQRMRAAAGVNSGPSYASRRQVPVDGVEWTAGGETVRHIGRLFMRTATGDLASCTAATVSAPTGDMIATAAHCVHDRRSGGWMDKLAFVPAYRDGQAPYGVHAVVSGSIADAWRDREDNRADYAFLRAAPRPGVNTTLHAQVGAREAVFERVAGEKRAFGYPAVGPFDGERLQYCHGPARVVYESLLYGGEELACRMTDGASGGPWYDTAHRQTGVSSGRPADPRYAGVTWAAVFDARAKALYDNEAAKALPTGG</sequence>
<feature type="chain" id="PRO_5046793071" evidence="2">
    <location>
        <begin position="23"/>
        <end position="303"/>
    </location>
</feature>
<organism evidence="3 4">
    <name type="scientific">Streptomyces polyrhachis</name>
    <dbReference type="NCBI Taxonomy" id="1282885"/>
    <lineage>
        <taxon>Bacteria</taxon>
        <taxon>Bacillati</taxon>
        <taxon>Actinomycetota</taxon>
        <taxon>Actinomycetes</taxon>
        <taxon>Kitasatosporales</taxon>
        <taxon>Streptomycetaceae</taxon>
        <taxon>Streptomyces</taxon>
    </lineage>
</organism>
<dbReference type="PANTHER" id="PTHR15462">
    <property type="entry name" value="SERINE PROTEASE"/>
    <property type="match status" value="1"/>
</dbReference>
<dbReference type="Gene3D" id="2.40.10.10">
    <property type="entry name" value="Trypsin-like serine proteases"/>
    <property type="match status" value="2"/>
</dbReference>
<proteinExistence type="predicted"/>
<dbReference type="SUPFAM" id="SSF50494">
    <property type="entry name" value="Trypsin-like serine proteases"/>
    <property type="match status" value="1"/>
</dbReference>
<keyword evidence="1 2" id="KW-0732">Signal</keyword>
<dbReference type="PANTHER" id="PTHR15462:SF19">
    <property type="entry name" value="PEPTIDASE S1 DOMAIN-CONTAINING PROTEIN"/>
    <property type="match status" value="1"/>
</dbReference>
<dbReference type="InterPro" id="IPR050966">
    <property type="entry name" value="Glutamyl_endopeptidase"/>
</dbReference>
<dbReference type="InterPro" id="IPR043504">
    <property type="entry name" value="Peptidase_S1_PA_chymotrypsin"/>
</dbReference>
<evidence type="ECO:0000256" key="2">
    <source>
        <dbReference type="SAM" id="SignalP"/>
    </source>
</evidence>
<dbReference type="RefSeq" id="WP_386418021.1">
    <property type="nucleotide sequence ID" value="NZ_JBHSZO010000046.1"/>
</dbReference>
<evidence type="ECO:0000313" key="4">
    <source>
        <dbReference type="Proteomes" id="UP001596413"/>
    </source>
</evidence>